<keyword evidence="3" id="KW-1185">Reference proteome</keyword>
<evidence type="ECO:0000259" key="1">
    <source>
        <dbReference type="Pfam" id="PF24764"/>
    </source>
</evidence>
<reference evidence="2" key="1">
    <citation type="submission" date="2023-03" db="EMBL/GenBank/DDBJ databases">
        <title>Massive genome expansion in bonnet fungi (Mycena s.s.) driven by repeated elements and novel gene families across ecological guilds.</title>
        <authorList>
            <consortium name="Lawrence Berkeley National Laboratory"/>
            <person name="Harder C.B."/>
            <person name="Miyauchi S."/>
            <person name="Viragh M."/>
            <person name="Kuo A."/>
            <person name="Thoen E."/>
            <person name="Andreopoulos B."/>
            <person name="Lu D."/>
            <person name="Skrede I."/>
            <person name="Drula E."/>
            <person name="Henrissat B."/>
            <person name="Morin E."/>
            <person name="Kohler A."/>
            <person name="Barry K."/>
            <person name="LaButti K."/>
            <person name="Morin E."/>
            <person name="Salamov A."/>
            <person name="Lipzen A."/>
            <person name="Mereny Z."/>
            <person name="Hegedus B."/>
            <person name="Baldrian P."/>
            <person name="Stursova M."/>
            <person name="Weitz H."/>
            <person name="Taylor A."/>
            <person name="Grigoriev I.V."/>
            <person name="Nagy L.G."/>
            <person name="Martin F."/>
            <person name="Kauserud H."/>
        </authorList>
    </citation>
    <scope>NUCLEOTIDE SEQUENCE</scope>
    <source>
        <strain evidence="2">CBHHK200</strain>
    </source>
</reference>
<dbReference type="InterPro" id="IPR058913">
    <property type="entry name" value="Integrase_dom_put"/>
</dbReference>
<gene>
    <name evidence="2" type="ORF">C8F04DRAFT_970923</name>
</gene>
<evidence type="ECO:0000313" key="2">
    <source>
        <dbReference type="EMBL" id="KAJ7022923.1"/>
    </source>
</evidence>
<proteinExistence type="predicted"/>
<sequence length="223" mass="25519">MEEVKGRGRGSYIWGRSVHNIRIERLWVDFTRGIGKKRFRFFHELESSYGRSVDNTAHIWLLHHLFLPALNRDALEWVEAWNSHKITIAGSPKRSPRDMFTFGLLEQGPRGIGSLIHHQEEAVTNFADFGVDWEAQDIPAVLAHHHDDNHLGQGEQDPFGNSFGPDTMSEVVVEPPNCPFTPAQCDELDRQLSLVVDVGSRDMSVRKLVWKEALRICRSFYCA</sequence>
<dbReference type="EMBL" id="JARJCM010000200">
    <property type="protein sequence ID" value="KAJ7022923.1"/>
    <property type="molecule type" value="Genomic_DNA"/>
</dbReference>
<dbReference type="Proteomes" id="UP001218188">
    <property type="component" value="Unassembled WGS sequence"/>
</dbReference>
<evidence type="ECO:0000313" key="3">
    <source>
        <dbReference type="Proteomes" id="UP001218188"/>
    </source>
</evidence>
<organism evidence="2 3">
    <name type="scientific">Mycena alexandri</name>
    <dbReference type="NCBI Taxonomy" id="1745969"/>
    <lineage>
        <taxon>Eukaryota</taxon>
        <taxon>Fungi</taxon>
        <taxon>Dikarya</taxon>
        <taxon>Basidiomycota</taxon>
        <taxon>Agaricomycotina</taxon>
        <taxon>Agaricomycetes</taxon>
        <taxon>Agaricomycetidae</taxon>
        <taxon>Agaricales</taxon>
        <taxon>Marasmiineae</taxon>
        <taxon>Mycenaceae</taxon>
        <taxon>Mycena</taxon>
    </lineage>
</organism>
<dbReference type="Pfam" id="PF24764">
    <property type="entry name" value="rva_4"/>
    <property type="match status" value="1"/>
</dbReference>
<name>A0AAD6S9I7_9AGAR</name>
<dbReference type="AlphaFoldDB" id="A0AAD6S9I7"/>
<comment type="caution">
    <text evidence="2">The sequence shown here is derived from an EMBL/GenBank/DDBJ whole genome shotgun (WGS) entry which is preliminary data.</text>
</comment>
<protein>
    <recommendedName>
        <fullName evidence="1">Integrase core domain-containing protein</fullName>
    </recommendedName>
</protein>
<accession>A0AAD6S9I7</accession>
<feature type="domain" description="Integrase core" evidence="1">
    <location>
        <begin position="1"/>
        <end position="107"/>
    </location>
</feature>